<dbReference type="PIRSF" id="PIRSF001549">
    <property type="entry name" value="His-tRNA_synth"/>
    <property type="match status" value="1"/>
</dbReference>
<sequence length="414" mass="47076">MRDLLPQDWVFWDKLVKTSQTLAEDYGFQKIETPLLEDAELFIRGTGATTDIVGKEMYFVKTAGAVSLALRPEGTPGVVRAYLENGMASLPQPIKLFYYGPMFRHEQPQAGRWRQFYQLGLEIFGDSGSVLDAQLIQFSFHLLRMVGLKKTNIQINSLGCPQCRPTYRKAIVDYYRHRKEKVCPDCRRRLKENPFRLLDCKEEKCQPIKAQAPAMVDYLCDECRKHFKEVLEFLDELELPYFLNNSLVRGLDYYTKTVFEIFWEEEGAAQLALGGGGRYDDLVKELGGKPTPAVGVALGLDRIVDLMKKERVKVSNGPNFKVFLVQLGLMGKKKSLKLFEKLHQAGIPAAESMSRDSIKAQMKIADKLGVKFALILGQQEALDGTIIIRDMQSGVQETVSQEKVVDELKKRFKK</sequence>
<dbReference type="InterPro" id="IPR041715">
    <property type="entry name" value="HisRS-like_core"/>
</dbReference>
<dbReference type="PANTHER" id="PTHR43707">
    <property type="entry name" value="HISTIDYL-TRNA SYNTHETASE"/>
    <property type="match status" value="1"/>
</dbReference>
<keyword evidence="4 8" id="KW-0067">ATP-binding</keyword>
<feature type="binding site" evidence="9">
    <location>
        <begin position="73"/>
        <end position="75"/>
    </location>
    <ligand>
        <name>L-histidine</name>
        <dbReference type="ChEBI" id="CHEBI:57595"/>
    </ligand>
</feature>
<dbReference type="Proteomes" id="UP000177126">
    <property type="component" value="Unassembled WGS sequence"/>
</dbReference>
<dbReference type="CDD" id="cd00773">
    <property type="entry name" value="HisRS-like_core"/>
    <property type="match status" value="1"/>
</dbReference>
<keyword evidence="6 8" id="KW-0030">Aminoacyl-tRNA synthetase</keyword>
<dbReference type="SUPFAM" id="SSF55681">
    <property type="entry name" value="Class II aaRS and biotin synthetases"/>
    <property type="match status" value="1"/>
</dbReference>
<dbReference type="EMBL" id="MHNF01000007">
    <property type="protein sequence ID" value="OGZ41831.1"/>
    <property type="molecule type" value="Genomic_DNA"/>
</dbReference>
<feature type="binding site" evidence="9">
    <location>
        <position position="249"/>
    </location>
    <ligand>
        <name>L-histidine</name>
        <dbReference type="ChEBI" id="CHEBI:57595"/>
    </ligand>
</feature>
<dbReference type="PANTHER" id="PTHR43707:SF1">
    <property type="entry name" value="HISTIDINE--TRNA LIGASE, MITOCHONDRIAL-RELATED"/>
    <property type="match status" value="1"/>
</dbReference>
<evidence type="ECO:0000256" key="6">
    <source>
        <dbReference type="ARBA" id="ARBA00023146"/>
    </source>
</evidence>
<evidence type="ECO:0000256" key="7">
    <source>
        <dbReference type="ARBA" id="ARBA00047639"/>
    </source>
</evidence>
<dbReference type="InterPro" id="IPR006195">
    <property type="entry name" value="aa-tRNA-synth_II"/>
</dbReference>
<dbReference type="AlphaFoldDB" id="A0A1G2FW75"/>
<dbReference type="InterPro" id="IPR033656">
    <property type="entry name" value="HisRS_anticodon"/>
</dbReference>
<name>A0A1G2FW75_9BACT</name>
<dbReference type="InterPro" id="IPR004516">
    <property type="entry name" value="HisRS/HisZ"/>
</dbReference>
<evidence type="ECO:0000256" key="5">
    <source>
        <dbReference type="ARBA" id="ARBA00022917"/>
    </source>
</evidence>
<dbReference type="Gene3D" id="3.40.50.800">
    <property type="entry name" value="Anticodon-binding domain"/>
    <property type="match status" value="1"/>
</dbReference>
<reference evidence="11 12" key="1">
    <citation type="journal article" date="2016" name="Nat. Commun.">
        <title>Thousands of microbial genomes shed light on interconnected biogeochemical processes in an aquifer system.</title>
        <authorList>
            <person name="Anantharaman K."/>
            <person name="Brown C.T."/>
            <person name="Hug L.A."/>
            <person name="Sharon I."/>
            <person name="Castelle C.J."/>
            <person name="Probst A.J."/>
            <person name="Thomas B.C."/>
            <person name="Singh A."/>
            <person name="Wilkins M.J."/>
            <person name="Karaoz U."/>
            <person name="Brodie E.L."/>
            <person name="Williams K.H."/>
            <person name="Hubbard S.S."/>
            <person name="Banfield J.F."/>
        </authorList>
    </citation>
    <scope>NUCLEOTIDE SEQUENCE [LARGE SCALE GENOMIC DNA]</scope>
</reference>
<feature type="binding site" evidence="9">
    <location>
        <position position="122"/>
    </location>
    <ligand>
        <name>L-histidine</name>
        <dbReference type="ChEBI" id="CHEBI:57595"/>
    </ligand>
</feature>
<feature type="binding site" evidence="9">
    <location>
        <position position="104"/>
    </location>
    <ligand>
        <name>L-histidine</name>
        <dbReference type="ChEBI" id="CHEBI:57595"/>
    </ligand>
</feature>
<proteinExistence type="inferred from homology"/>
<keyword evidence="8" id="KW-0963">Cytoplasm</keyword>
<keyword evidence="3 8" id="KW-0547">Nucleotide-binding</keyword>
<dbReference type="GO" id="GO:0005737">
    <property type="term" value="C:cytoplasm"/>
    <property type="evidence" value="ECO:0007669"/>
    <property type="project" value="UniProtKB-SubCell"/>
</dbReference>
<evidence type="ECO:0000256" key="8">
    <source>
        <dbReference type="HAMAP-Rule" id="MF_00127"/>
    </source>
</evidence>
<organism evidence="11 12">
    <name type="scientific">Candidatus Portnoybacteria bacterium RIFCSPLOWO2_02_FULL_39_11</name>
    <dbReference type="NCBI Taxonomy" id="1802001"/>
    <lineage>
        <taxon>Bacteria</taxon>
        <taxon>Candidatus Portnoyibacteriota</taxon>
    </lineage>
</organism>
<evidence type="ECO:0000313" key="12">
    <source>
        <dbReference type="Proteomes" id="UP000177126"/>
    </source>
</evidence>
<feature type="binding site" evidence="9">
    <location>
        <position position="118"/>
    </location>
    <ligand>
        <name>L-histidine</name>
        <dbReference type="ChEBI" id="CHEBI:57595"/>
    </ligand>
</feature>
<dbReference type="InterPro" id="IPR045864">
    <property type="entry name" value="aa-tRNA-synth_II/BPL/LPL"/>
</dbReference>
<keyword evidence="2 8" id="KW-0436">Ligase</keyword>
<comment type="subunit">
    <text evidence="8">Homodimer.</text>
</comment>
<dbReference type="CDD" id="cd00859">
    <property type="entry name" value="HisRS_anticodon"/>
    <property type="match status" value="1"/>
</dbReference>
<evidence type="ECO:0000256" key="2">
    <source>
        <dbReference type="ARBA" id="ARBA00022598"/>
    </source>
</evidence>
<evidence type="ECO:0000256" key="4">
    <source>
        <dbReference type="ARBA" id="ARBA00022840"/>
    </source>
</evidence>
<evidence type="ECO:0000256" key="9">
    <source>
        <dbReference type="PIRSR" id="PIRSR001549-1"/>
    </source>
</evidence>
<comment type="caution">
    <text evidence="11">The sequence shown here is derived from an EMBL/GenBank/DDBJ whole genome shotgun (WGS) entry which is preliminary data.</text>
</comment>
<feature type="binding site" evidence="9">
    <location>
        <begin position="253"/>
        <end position="254"/>
    </location>
    <ligand>
        <name>L-histidine</name>
        <dbReference type="ChEBI" id="CHEBI:57595"/>
    </ligand>
</feature>
<evidence type="ECO:0000256" key="3">
    <source>
        <dbReference type="ARBA" id="ARBA00022741"/>
    </source>
</evidence>
<keyword evidence="5 8" id="KW-0648">Protein biosynthesis</keyword>
<dbReference type="InterPro" id="IPR036621">
    <property type="entry name" value="Anticodon-bd_dom_sf"/>
</dbReference>
<feature type="domain" description="Aminoacyl-transfer RNA synthetases class-II family profile" evidence="10">
    <location>
        <begin position="1"/>
        <end position="318"/>
    </location>
</feature>
<evidence type="ECO:0000313" key="11">
    <source>
        <dbReference type="EMBL" id="OGZ41831.1"/>
    </source>
</evidence>
<accession>A0A1G2FW75</accession>
<dbReference type="HAMAP" id="MF_00127">
    <property type="entry name" value="His_tRNA_synth"/>
    <property type="match status" value="1"/>
</dbReference>
<dbReference type="GO" id="GO:0004821">
    <property type="term" value="F:histidine-tRNA ligase activity"/>
    <property type="evidence" value="ECO:0007669"/>
    <property type="project" value="UniProtKB-UniRule"/>
</dbReference>
<dbReference type="InterPro" id="IPR004154">
    <property type="entry name" value="Anticodon-bd"/>
</dbReference>
<comment type="subcellular location">
    <subcellularLocation>
        <location evidence="8">Cytoplasm</location>
    </subcellularLocation>
</comment>
<dbReference type="InterPro" id="IPR015807">
    <property type="entry name" value="His-tRNA-ligase"/>
</dbReference>
<dbReference type="Gene3D" id="3.30.930.10">
    <property type="entry name" value="Bira Bifunctional Protein, Domain 2"/>
    <property type="match status" value="1"/>
</dbReference>
<comment type="similarity">
    <text evidence="1 8">Belongs to the class-II aminoacyl-tRNA synthetase family.</text>
</comment>
<dbReference type="GO" id="GO:0005524">
    <property type="term" value="F:ATP binding"/>
    <property type="evidence" value="ECO:0007669"/>
    <property type="project" value="UniProtKB-UniRule"/>
</dbReference>
<evidence type="ECO:0000256" key="1">
    <source>
        <dbReference type="ARBA" id="ARBA00008226"/>
    </source>
</evidence>
<dbReference type="NCBIfam" id="TIGR00442">
    <property type="entry name" value="hisS"/>
    <property type="match status" value="1"/>
</dbReference>
<dbReference type="EC" id="6.1.1.21" evidence="8"/>
<gene>
    <name evidence="8" type="primary">hisS</name>
    <name evidence="11" type="ORF">A3B04_03150</name>
</gene>
<dbReference type="Pfam" id="PF03129">
    <property type="entry name" value="HGTP_anticodon"/>
    <property type="match status" value="1"/>
</dbReference>
<comment type="catalytic activity">
    <reaction evidence="7 8">
        <text>tRNA(His) + L-histidine + ATP = L-histidyl-tRNA(His) + AMP + diphosphate + H(+)</text>
        <dbReference type="Rhea" id="RHEA:17313"/>
        <dbReference type="Rhea" id="RHEA-COMP:9665"/>
        <dbReference type="Rhea" id="RHEA-COMP:9689"/>
        <dbReference type="ChEBI" id="CHEBI:15378"/>
        <dbReference type="ChEBI" id="CHEBI:30616"/>
        <dbReference type="ChEBI" id="CHEBI:33019"/>
        <dbReference type="ChEBI" id="CHEBI:57595"/>
        <dbReference type="ChEBI" id="CHEBI:78442"/>
        <dbReference type="ChEBI" id="CHEBI:78527"/>
        <dbReference type="ChEBI" id="CHEBI:456215"/>
        <dbReference type="EC" id="6.1.1.21"/>
    </reaction>
</comment>
<dbReference type="PROSITE" id="PS50862">
    <property type="entry name" value="AA_TRNA_LIGASE_II"/>
    <property type="match status" value="1"/>
</dbReference>
<protein>
    <recommendedName>
        <fullName evidence="8">Histidine--tRNA ligase</fullName>
        <ecNumber evidence="8">6.1.1.21</ecNumber>
    </recommendedName>
    <alternativeName>
        <fullName evidence="8">Histidyl-tRNA synthetase</fullName>
        <shortName evidence="8">HisRS</shortName>
    </alternativeName>
</protein>
<dbReference type="SUPFAM" id="SSF52954">
    <property type="entry name" value="Class II aaRS ABD-related"/>
    <property type="match status" value="1"/>
</dbReference>
<dbReference type="GO" id="GO:0006427">
    <property type="term" value="P:histidyl-tRNA aminoacylation"/>
    <property type="evidence" value="ECO:0007669"/>
    <property type="project" value="UniProtKB-UniRule"/>
</dbReference>
<evidence type="ECO:0000259" key="10">
    <source>
        <dbReference type="PROSITE" id="PS50862"/>
    </source>
</evidence>
<dbReference type="Pfam" id="PF13393">
    <property type="entry name" value="tRNA-synt_His"/>
    <property type="match status" value="1"/>
</dbReference>